<feature type="region of interest" description="Disordered" evidence="1">
    <location>
        <begin position="25"/>
        <end position="119"/>
    </location>
</feature>
<accession>A0A401THK4</accession>
<comment type="caution">
    <text evidence="2">The sequence shown here is derived from an EMBL/GenBank/DDBJ whole genome shotgun (WGS) entry which is preliminary data.</text>
</comment>
<gene>
    <name evidence="2" type="ORF">chiPu_0026061</name>
</gene>
<feature type="compositionally biased region" description="Basic and acidic residues" evidence="1">
    <location>
        <begin position="31"/>
        <end position="40"/>
    </location>
</feature>
<evidence type="ECO:0000313" key="3">
    <source>
        <dbReference type="Proteomes" id="UP000287033"/>
    </source>
</evidence>
<evidence type="ECO:0000313" key="2">
    <source>
        <dbReference type="EMBL" id="GCC42117.1"/>
    </source>
</evidence>
<feature type="compositionally biased region" description="Basic and acidic residues" evidence="1">
    <location>
        <begin position="90"/>
        <end position="106"/>
    </location>
</feature>
<sequence length="119" mass="13238">MCACACGRVFWGYFGRSTQTRVCRNQPRNRSGFDAKRGGCSDEESQWMDYDGEGPDRERGSSGTEGGQCPLPVVPSRLRPEPAVSFTEGGRVREGTSINRMERMAEAEIGQLQEKTARR</sequence>
<protein>
    <submittedName>
        <fullName evidence="2">Uncharacterized protein</fullName>
    </submittedName>
</protein>
<evidence type="ECO:0000256" key="1">
    <source>
        <dbReference type="SAM" id="MobiDB-lite"/>
    </source>
</evidence>
<keyword evidence="3" id="KW-1185">Reference proteome</keyword>
<name>A0A401THK4_CHIPU</name>
<dbReference type="Proteomes" id="UP000287033">
    <property type="component" value="Unassembled WGS sequence"/>
</dbReference>
<dbReference type="AlphaFoldDB" id="A0A401THK4"/>
<proteinExistence type="predicted"/>
<feature type="compositionally biased region" description="Acidic residues" evidence="1">
    <location>
        <begin position="41"/>
        <end position="53"/>
    </location>
</feature>
<organism evidence="2 3">
    <name type="scientific">Chiloscyllium punctatum</name>
    <name type="common">Brownbanded bambooshark</name>
    <name type="synonym">Hemiscyllium punctatum</name>
    <dbReference type="NCBI Taxonomy" id="137246"/>
    <lineage>
        <taxon>Eukaryota</taxon>
        <taxon>Metazoa</taxon>
        <taxon>Chordata</taxon>
        <taxon>Craniata</taxon>
        <taxon>Vertebrata</taxon>
        <taxon>Chondrichthyes</taxon>
        <taxon>Elasmobranchii</taxon>
        <taxon>Galeomorphii</taxon>
        <taxon>Galeoidea</taxon>
        <taxon>Orectolobiformes</taxon>
        <taxon>Hemiscylliidae</taxon>
        <taxon>Chiloscyllium</taxon>
    </lineage>
</organism>
<reference evidence="2 3" key="1">
    <citation type="journal article" date="2018" name="Nat. Ecol. Evol.">
        <title>Shark genomes provide insights into elasmobranch evolution and the origin of vertebrates.</title>
        <authorList>
            <person name="Hara Y"/>
            <person name="Yamaguchi K"/>
            <person name="Onimaru K"/>
            <person name="Kadota M"/>
            <person name="Koyanagi M"/>
            <person name="Keeley SD"/>
            <person name="Tatsumi K"/>
            <person name="Tanaka K"/>
            <person name="Motone F"/>
            <person name="Kageyama Y"/>
            <person name="Nozu R"/>
            <person name="Adachi N"/>
            <person name="Nishimura O"/>
            <person name="Nakagawa R"/>
            <person name="Tanegashima C"/>
            <person name="Kiyatake I"/>
            <person name="Matsumoto R"/>
            <person name="Murakumo K"/>
            <person name="Nishida K"/>
            <person name="Terakita A"/>
            <person name="Kuratani S"/>
            <person name="Sato K"/>
            <person name="Hyodo S Kuraku.S."/>
        </authorList>
    </citation>
    <scope>NUCLEOTIDE SEQUENCE [LARGE SCALE GENOMIC DNA]</scope>
</reference>
<dbReference type="EMBL" id="BEZZ01071435">
    <property type="protein sequence ID" value="GCC42117.1"/>
    <property type="molecule type" value="Genomic_DNA"/>
</dbReference>